<dbReference type="RefSeq" id="WP_151861729.1">
    <property type="nucleotide sequence ID" value="NZ_WBZC01000045.1"/>
</dbReference>
<name>A0A6I0F908_9FIRM</name>
<reference evidence="2 3" key="1">
    <citation type="submission" date="2019-10" db="EMBL/GenBank/DDBJ databases">
        <title>Alkaliphilus serpentinus sp. nov. and Alkaliphilus pronyensis sp. nov., two novel anaerobic alkaliphilic species isolated from the serpentinized-hosted hydrothermal field of the Prony Bay (New Caledonia).</title>
        <authorList>
            <person name="Postec A."/>
        </authorList>
    </citation>
    <scope>NUCLEOTIDE SEQUENCE [LARGE SCALE GENOMIC DNA]</scope>
    <source>
        <strain evidence="2 3">LacV</strain>
    </source>
</reference>
<dbReference type="AlphaFoldDB" id="A0A6I0F908"/>
<feature type="region of interest" description="Disordered" evidence="1">
    <location>
        <begin position="239"/>
        <end position="269"/>
    </location>
</feature>
<accession>A0A6I0F908</accession>
<protein>
    <submittedName>
        <fullName evidence="2">Uncharacterized protein</fullName>
    </submittedName>
</protein>
<dbReference type="OrthoDB" id="1951630at2"/>
<proteinExistence type="predicted"/>
<evidence type="ECO:0000256" key="1">
    <source>
        <dbReference type="SAM" id="MobiDB-lite"/>
    </source>
</evidence>
<dbReference type="Proteomes" id="UP000432715">
    <property type="component" value="Unassembled WGS sequence"/>
</dbReference>
<feature type="compositionally biased region" description="Basic and acidic residues" evidence="1">
    <location>
        <begin position="260"/>
        <end position="269"/>
    </location>
</feature>
<dbReference type="EMBL" id="WBZC01000045">
    <property type="protein sequence ID" value="KAB3532872.1"/>
    <property type="molecule type" value="Genomic_DNA"/>
</dbReference>
<organism evidence="2 3">
    <name type="scientific">Alkaliphilus pronyensis</name>
    <dbReference type="NCBI Taxonomy" id="1482732"/>
    <lineage>
        <taxon>Bacteria</taxon>
        <taxon>Bacillati</taxon>
        <taxon>Bacillota</taxon>
        <taxon>Clostridia</taxon>
        <taxon>Peptostreptococcales</taxon>
        <taxon>Natronincolaceae</taxon>
        <taxon>Alkaliphilus</taxon>
    </lineage>
</organism>
<sequence>MDSNKTSDQRDPIINNSFIQKNWLLLVPAIMMASKKIPEAFNLNDVDTGKLEKKIRLLNRIKGYMSPEEQIVLHRSEVILHIIVKVKSLMDISRMQNHETKYHSLSVEDRKRYMLMDIAEFVEDEKRDVIHRAIELNLKANMMGTKVKEIQGLSNEITIENLERYIQVFEPLLEGDLKNKTREVKVLLGFLKLMKAVSNKETIDEMDMLNIIKPMVNEEQGESLIKMIQIVKALSEIGNEESKGQNNKELPNPLDNSDDLEVKDKPTND</sequence>
<comment type="caution">
    <text evidence="2">The sequence shown here is derived from an EMBL/GenBank/DDBJ whole genome shotgun (WGS) entry which is preliminary data.</text>
</comment>
<evidence type="ECO:0000313" key="2">
    <source>
        <dbReference type="EMBL" id="KAB3532872.1"/>
    </source>
</evidence>
<evidence type="ECO:0000313" key="3">
    <source>
        <dbReference type="Proteomes" id="UP000432715"/>
    </source>
</evidence>
<keyword evidence="3" id="KW-1185">Reference proteome</keyword>
<gene>
    <name evidence="2" type="ORF">F8154_11325</name>
</gene>